<dbReference type="PANTHER" id="PTHR11360">
    <property type="entry name" value="MONOCARBOXYLATE TRANSPORTER"/>
    <property type="match status" value="1"/>
</dbReference>
<dbReference type="PROSITE" id="PS50850">
    <property type="entry name" value="MFS"/>
    <property type="match status" value="1"/>
</dbReference>
<dbReference type="InterPro" id="IPR011701">
    <property type="entry name" value="MFS"/>
</dbReference>
<evidence type="ECO:0000256" key="1">
    <source>
        <dbReference type="ARBA" id="ARBA00004141"/>
    </source>
</evidence>
<organism evidence="5">
    <name type="scientific">Ixodes ricinus</name>
    <name type="common">Common tick</name>
    <name type="synonym">Acarus ricinus</name>
    <dbReference type="NCBI Taxonomy" id="34613"/>
    <lineage>
        <taxon>Eukaryota</taxon>
        <taxon>Metazoa</taxon>
        <taxon>Ecdysozoa</taxon>
        <taxon>Arthropoda</taxon>
        <taxon>Chelicerata</taxon>
        <taxon>Arachnida</taxon>
        <taxon>Acari</taxon>
        <taxon>Parasitiformes</taxon>
        <taxon>Ixodida</taxon>
        <taxon>Ixodoidea</taxon>
        <taxon>Ixodidae</taxon>
        <taxon>Ixodinae</taxon>
        <taxon>Ixodes</taxon>
    </lineage>
</organism>
<feature type="transmembrane region" description="Helical" evidence="3">
    <location>
        <begin position="402"/>
        <end position="424"/>
    </location>
</feature>
<feature type="transmembrane region" description="Helical" evidence="3">
    <location>
        <begin position="279"/>
        <end position="299"/>
    </location>
</feature>
<dbReference type="EMBL" id="GEFM01005120">
    <property type="protein sequence ID" value="JAP70676.1"/>
    <property type="molecule type" value="mRNA"/>
</dbReference>
<dbReference type="InterPro" id="IPR050327">
    <property type="entry name" value="Proton-linked_MCT"/>
</dbReference>
<feature type="domain" description="Major facilitator superfamily (MFS) profile" evidence="4">
    <location>
        <begin position="1"/>
        <end position="425"/>
    </location>
</feature>
<accession>A0A131XY91</accession>
<dbReference type="FunFam" id="1.20.1250.20:FF:001036">
    <property type="entry name" value="Monocarboxylate transporter, putative"/>
    <property type="match status" value="1"/>
</dbReference>
<feature type="compositionally biased region" description="Basic and acidic residues" evidence="2">
    <location>
        <begin position="218"/>
        <end position="228"/>
    </location>
</feature>
<dbReference type="Gene3D" id="1.20.1250.20">
    <property type="entry name" value="MFS general substrate transporter like domains"/>
    <property type="match status" value="2"/>
</dbReference>
<feature type="transmembrane region" description="Helical" evidence="3">
    <location>
        <begin position="114"/>
        <end position="137"/>
    </location>
</feature>
<dbReference type="AlphaFoldDB" id="A0A131XY91"/>
<feature type="transmembrane region" description="Helical" evidence="3">
    <location>
        <begin position="342"/>
        <end position="360"/>
    </location>
</feature>
<dbReference type="PROSITE" id="PS51257">
    <property type="entry name" value="PROKAR_LIPOPROTEIN"/>
    <property type="match status" value="1"/>
</dbReference>
<feature type="transmembrane region" description="Helical" evidence="3">
    <location>
        <begin position="149"/>
        <end position="169"/>
    </location>
</feature>
<dbReference type="InterPro" id="IPR036259">
    <property type="entry name" value="MFS_trans_sf"/>
</dbReference>
<dbReference type="InterPro" id="IPR020846">
    <property type="entry name" value="MFS_dom"/>
</dbReference>
<feature type="transmembrane region" description="Helical" evidence="3">
    <location>
        <begin position="311"/>
        <end position="330"/>
    </location>
</feature>
<feature type="transmembrane region" description="Helical" evidence="3">
    <location>
        <begin position="245"/>
        <end position="267"/>
    </location>
</feature>
<feature type="region of interest" description="Disordered" evidence="2">
    <location>
        <begin position="202"/>
        <end position="228"/>
    </location>
</feature>
<keyword evidence="3" id="KW-0472">Membrane</keyword>
<sequence length="445" mass="48622">MAADDKAGRRRLPYHDTGWSWVVAAACGWCFFWTMIVNRCGGIVFVTMISEMGASRETASWPFSLLGAVSNIFAVVSGVLIRRLPLRTVSILGSLLVATGVLLCAAVYNITAIIISLGVVTSIGQGLIFPSNMVAINSYFQKYRASGSGISYVGGTLVSFVFPPILLYLNETYGLRGTLLIVGGFTLNAVAGSLLISRPEERRPKARTVEEPLTPLQKVDEPPTEKQTKPLSTFRKELSFFKRPMYYVIVVTGVVYAYDLVMFNVTIVDYGIGHGHSKWEAALLLSCYGCGDLIGRIFSGQLSDRKICRRRHVMAASFLVLSGSFVSLVHSHSMGLLGTTSFVFGVASGSIIILFSVLLVEYFGLEKLPMTIGFHCLVNGLATFPRPLLIGHYRDRGKSYESLYVLLAAVSFGTGVVWTIECFLQWLAGRKGKRAENPKGQPTSC</sequence>
<keyword evidence="3" id="KW-1133">Transmembrane helix</keyword>
<evidence type="ECO:0000313" key="5">
    <source>
        <dbReference type="EMBL" id="JAP70676.1"/>
    </source>
</evidence>
<evidence type="ECO:0000256" key="3">
    <source>
        <dbReference type="SAM" id="Phobius"/>
    </source>
</evidence>
<feature type="transmembrane region" description="Helical" evidence="3">
    <location>
        <begin position="21"/>
        <end position="49"/>
    </location>
</feature>
<dbReference type="GO" id="GO:0016020">
    <property type="term" value="C:membrane"/>
    <property type="evidence" value="ECO:0007669"/>
    <property type="project" value="UniProtKB-SubCell"/>
</dbReference>
<feature type="transmembrane region" description="Helical" evidence="3">
    <location>
        <begin position="61"/>
        <end position="81"/>
    </location>
</feature>
<comment type="subcellular location">
    <subcellularLocation>
        <location evidence="1">Membrane</location>
        <topology evidence="1">Multi-pass membrane protein</topology>
    </subcellularLocation>
</comment>
<feature type="transmembrane region" description="Helical" evidence="3">
    <location>
        <begin position="372"/>
        <end position="390"/>
    </location>
</feature>
<evidence type="ECO:0000256" key="2">
    <source>
        <dbReference type="SAM" id="MobiDB-lite"/>
    </source>
</evidence>
<dbReference type="SUPFAM" id="SSF103473">
    <property type="entry name" value="MFS general substrate transporter"/>
    <property type="match status" value="1"/>
</dbReference>
<protein>
    <submittedName>
        <fullName evidence="5">Putative monocarboxylate transporter</fullName>
    </submittedName>
</protein>
<dbReference type="PANTHER" id="PTHR11360:SF303">
    <property type="entry name" value="MAJOR FACILITATOR SUPERFAMILY (MFS) PROFILE DOMAIN-CONTAINING PROTEIN"/>
    <property type="match status" value="1"/>
</dbReference>
<evidence type="ECO:0000259" key="4">
    <source>
        <dbReference type="PROSITE" id="PS50850"/>
    </source>
</evidence>
<dbReference type="Pfam" id="PF07690">
    <property type="entry name" value="MFS_1"/>
    <property type="match status" value="1"/>
</dbReference>
<keyword evidence="3" id="KW-0812">Transmembrane</keyword>
<dbReference type="GO" id="GO:0008028">
    <property type="term" value="F:monocarboxylic acid transmembrane transporter activity"/>
    <property type="evidence" value="ECO:0007669"/>
    <property type="project" value="TreeGrafter"/>
</dbReference>
<proteinExistence type="evidence at transcript level"/>
<feature type="transmembrane region" description="Helical" evidence="3">
    <location>
        <begin position="88"/>
        <end position="108"/>
    </location>
</feature>
<name>A0A131XY91_IXORI</name>
<dbReference type="FunFam" id="1.20.1250.20:FF:000610">
    <property type="entry name" value="monocarboxylate transporter 12-like"/>
    <property type="match status" value="1"/>
</dbReference>
<reference evidence="5" key="1">
    <citation type="submission" date="2016-02" db="EMBL/GenBank/DDBJ databases">
        <title>RNAseq analyses of the midgut from blood- or serum-fed Ixodes ricinus ticks.</title>
        <authorList>
            <person name="Perner J."/>
            <person name="Provaznik J."/>
            <person name="Schrenkova J."/>
            <person name="Urbanova V."/>
            <person name="Ribeiro J.M."/>
            <person name="Kopacek P."/>
        </authorList>
    </citation>
    <scope>NUCLEOTIDE SEQUENCE</scope>
    <source>
        <tissue evidence="5">Gut</tissue>
    </source>
</reference>
<dbReference type="CDD" id="cd17352">
    <property type="entry name" value="MFS_MCT_SLC16"/>
    <property type="match status" value="1"/>
</dbReference>
<feature type="transmembrane region" description="Helical" evidence="3">
    <location>
        <begin position="175"/>
        <end position="197"/>
    </location>
</feature>